<dbReference type="SUPFAM" id="SSF56300">
    <property type="entry name" value="Metallo-dependent phosphatases"/>
    <property type="match status" value="1"/>
</dbReference>
<evidence type="ECO:0000313" key="3">
    <source>
        <dbReference type="Proteomes" id="UP001215712"/>
    </source>
</evidence>
<evidence type="ECO:0000259" key="1">
    <source>
        <dbReference type="Pfam" id="PF00149"/>
    </source>
</evidence>
<dbReference type="InterPro" id="IPR051693">
    <property type="entry name" value="UPF0046_metallophosphoest"/>
</dbReference>
<dbReference type="InterPro" id="IPR004843">
    <property type="entry name" value="Calcineurin-like_PHP"/>
</dbReference>
<evidence type="ECO:0000313" key="2">
    <source>
        <dbReference type="EMBL" id="KAJ5740364.1"/>
    </source>
</evidence>
<reference evidence="2" key="1">
    <citation type="journal article" date="2023" name="IMA Fungus">
        <title>Comparative genomic study of the Penicillium genus elucidates a diverse pangenome and 15 lateral gene transfer events.</title>
        <authorList>
            <person name="Petersen C."/>
            <person name="Sorensen T."/>
            <person name="Nielsen M.R."/>
            <person name="Sondergaard T.E."/>
            <person name="Sorensen J.L."/>
            <person name="Fitzpatrick D.A."/>
            <person name="Frisvad J.C."/>
            <person name="Nielsen K.L."/>
        </authorList>
    </citation>
    <scope>NUCLEOTIDE SEQUENCE</scope>
    <source>
        <strain evidence="2">IBT 17514</strain>
    </source>
</reference>
<comment type="caution">
    <text evidence="2">The sequence shown here is derived from an EMBL/GenBank/DDBJ whole genome shotgun (WGS) entry which is preliminary data.</text>
</comment>
<protein>
    <recommendedName>
        <fullName evidence="1">Calcineurin-like phosphoesterase domain-containing protein</fullName>
    </recommendedName>
</protein>
<dbReference type="InterPro" id="IPR029052">
    <property type="entry name" value="Metallo-depent_PP-like"/>
</dbReference>
<dbReference type="GO" id="GO:0016787">
    <property type="term" value="F:hydrolase activity"/>
    <property type="evidence" value="ECO:0007669"/>
    <property type="project" value="InterPro"/>
</dbReference>
<name>A0AAD6N0Q8_9EURO</name>
<organism evidence="2 3">
    <name type="scientific">Penicillium malachiteum</name>
    <dbReference type="NCBI Taxonomy" id="1324776"/>
    <lineage>
        <taxon>Eukaryota</taxon>
        <taxon>Fungi</taxon>
        <taxon>Dikarya</taxon>
        <taxon>Ascomycota</taxon>
        <taxon>Pezizomycotina</taxon>
        <taxon>Eurotiomycetes</taxon>
        <taxon>Eurotiomycetidae</taxon>
        <taxon>Eurotiales</taxon>
        <taxon>Aspergillaceae</taxon>
        <taxon>Penicillium</taxon>
    </lineage>
</organism>
<dbReference type="AlphaFoldDB" id="A0AAD6N0Q8"/>
<feature type="domain" description="Calcineurin-like phosphoesterase" evidence="1">
    <location>
        <begin position="6"/>
        <end position="209"/>
    </location>
</feature>
<sequence>MLRKTRFVCVSDTHGYIPSEAGMKLPAGDVLIHAGDLTNKGSLAELRRTMDWISKADFEIKIIVAGNHDVTLDPDFYAKHGRGFHGLRLEDPRQCLEIVKTAAPSVIYLQHQAAIINLTREDGPNTSFKIFGSPYSQFEGNWAFGYDNGKDATALWDQIPQDSDIIVTHTPPQSHCDQKPTGQYVGCNALRQALRRVRPPLAVCGHVHEGRGCERVRWQLCTPINGSRDGGDTSHIDADGDIITRRALPPPGSKKKALIDLTGKRGNRLNNEGFAFSASSPPITLAPETRASMSPVSLVGSAANRILYQAPSLSAGTHELGCSHSDRPDAHAEQTLRRETCIVNAAILATSWPHQGGKRFNAPIIVDLELPVRQGDHASRTPLD</sequence>
<dbReference type="Proteomes" id="UP001215712">
    <property type="component" value="Unassembled WGS sequence"/>
</dbReference>
<dbReference type="EMBL" id="JAQJAN010000001">
    <property type="protein sequence ID" value="KAJ5740364.1"/>
    <property type="molecule type" value="Genomic_DNA"/>
</dbReference>
<dbReference type="PANTHER" id="PTHR12905:SF16">
    <property type="entry name" value="SER_THR PROTEIN PHOSPHATASE FAMILY PROTEIN (AFU_ORTHOLOGUE AFUA_1G06000)"/>
    <property type="match status" value="1"/>
</dbReference>
<gene>
    <name evidence="2" type="ORF">N7493_000236</name>
</gene>
<dbReference type="PANTHER" id="PTHR12905">
    <property type="entry name" value="METALLOPHOSPHOESTERASE"/>
    <property type="match status" value="1"/>
</dbReference>
<reference evidence="2" key="2">
    <citation type="submission" date="2023-01" db="EMBL/GenBank/DDBJ databases">
        <authorList>
            <person name="Petersen C."/>
        </authorList>
    </citation>
    <scope>NUCLEOTIDE SEQUENCE</scope>
    <source>
        <strain evidence="2">IBT 17514</strain>
    </source>
</reference>
<proteinExistence type="predicted"/>
<dbReference type="Pfam" id="PF00149">
    <property type="entry name" value="Metallophos"/>
    <property type="match status" value="1"/>
</dbReference>
<accession>A0AAD6N0Q8</accession>
<keyword evidence="3" id="KW-1185">Reference proteome</keyword>
<dbReference type="CDD" id="cd07379">
    <property type="entry name" value="MPP_239FB"/>
    <property type="match status" value="1"/>
</dbReference>
<dbReference type="Gene3D" id="3.60.21.10">
    <property type="match status" value="1"/>
</dbReference>